<dbReference type="PANTHER" id="PTHR10174">
    <property type="entry name" value="ALPHA-TOCOPHEROL TRANSFER PROTEIN-RELATED"/>
    <property type="match status" value="1"/>
</dbReference>
<name>A0A1E1WY52_9ACAR</name>
<reference evidence="2" key="1">
    <citation type="journal article" date="2017" name="Front. Cell. Infect. Microbiol.">
        <title>The Distinct Transcriptional Response of the Midgut of Amblyomma sculptum and Amblyomma aureolatum Ticks to Rickettsia rickettsii Correlates to Their Differences in Susceptibility to Infection.</title>
        <authorList>
            <person name="Martins L.A."/>
            <person name="Galletti M.F.B.M."/>
            <person name="Ribeiro J.M."/>
            <person name="Fujita A."/>
            <person name="Costa F.B."/>
            <person name="Labruna M.B."/>
            <person name="Daffre S."/>
            <person name="Fogaca A.C."/>
        </authorList>
    </citation>
    <scope>NUCLEOTIDE SEQUENCE</scope>
</reference>
<dbReference type="AlphaFoldDB" id="A0A1E1WY52"/>
<feature type="domain" description="CRAL/TRIO N-terminal" evidence="1">
    <location>
        <begin position="42"/>
        <end position="67"/>
    </location>
</feature>
<dbReference type="PANTHER" id="PTHR10174:SF130">
    <property type="entry name" value="ALPHA-TOCOPHEROL TRANSFER PROTEIN-LIKE"/>
    <property type="match status" value="1"/>
</dbReference>
<proteinExistence type="evidence at transcript level"/>
<organism evidence="2">
    <name type="scientific">Amblyomma aureolatum</name>
    <dbReference type="NCBI Taxonomy" id="187763"/>
    <lineage>
        <taxon>Eukaryota</taxon>
        <taxon>Metazoa</taxon>
        <taxon>Ecdysozoa</taxon>
        <taxon>Arthropoda</taxon>
        <taxon>Chelicerata</taxon>
        <taxon>Arachnida</taxon>
        <taxon>Acari</taxon>
        <taxon>Parasitiformes</taxon>
        <taxon>Ixodida</taxon>
        <taxon>Ixodoidea</taxon>
        <taxon>Ixodidae</taxon>
        <taxon>Amblyomminae</taxon>
        <taxon>Amblyomma</taxon>
    </lineage>
</organism>
<dbReference type="InterPro" id="IPR011074">
    <property type="entry name" value="CRAL/TRIO_N_dom"/>
</dbReference>
<feature type="non-terminal residue" evidence="2">
    <location>
        <position position="130"/>
    </location>
</feature>
<dbReference type="SMART" id="SM01100">
    <property type="entry name" value="CRAL_TRIO_N"/>
    <property type="match status" value="1"/>
</dbReference>
<dbReference type="SUPFAM" id="SSF46938">
    <property type="entry name" value="CRAL/TRIO N-terminal domain"/>
    <property type="match status" value="1"/>
</dbReference>
<dbReference type="GO" id="GO:0016020">
    <property type="term" value="C:membrane"/>
    <property type="evidence" value="ECO:0007669"/>
    <property type="project" value="TreeGrafter"/>
</dbReference>
<dbReference type="Gene3D" id="1.10.8.20">
    <property type="entry name" value="N-terminal domain of phosphatidylinositol transfer protein sec14p"/>
    <property type="match status" value="1"/>
</dbReference>
<dbReference type="EMBL" id="GFAC01007215">
    <property type="protein sequence ID" value="JAT91973.1"/>
    <property type="molecule type" value="mRNA"/>
</dbReference>
<dbReference type="InterPro" id="IPR036273">
    <property type="entry name" value="CRAL/TRIO_N_dom_sf"/>
</dbReference>
<protein>
    <submittedName>
        <fullName evidence="2">Putative phosphatidylinositol transfer protein sec14</fullName>
    </submittedName>
</protein>
<feature type="non-terminal residue" evidence="2">
    <location>
        <position position="1"/>
    </location>
</feature>
<sequence>LSEDLMDVARRELGETPDVKEAALSQLRQLIAGEPLLECPLDEDFLVKFLRGRKYDVDCAFKNIKKYFKARMEHPQMFQGLTPQSIPFDTTCRKHRLLTVSRKNDPEGRVAAMLNIGAWNANICSLNDLF</sequence>
<dbReference type="GO" id="GO:1902936">
    <property type="term" value="F:phosphatidylinositol bisphosphate binding"/>
    <property type="evidence" value="ECO:0007669"/>
    <property type="project" value="TreeGrafter"/>
</dbReference>
<accession>A0A1E1WY52</accession>
<evidence type="ECO:0000259" key="1">
    <source>
        <dbReference type="SMART" id="SM01100"/>
    </source>
</evidence>
<evidence type="ECO:0000313" key="2">
    <source>
        <dbReference type="EMBL" id="JAT91973.1"/>
    </source>
</evidence>